<evidence type="ECO:0000256" key="8">
    <source>
        <dbReference type="ARBA" id="ARBA00022741"/>
    </source>
</evidence>
<proteinExistence type="predicted"/>
<evidence type="ECO:0000256" key="4">
    <source>
        <dbReference type="ARBA" id="ARBA00022527"/>
    </source>
</evidence>
<dbReference type="OrthoDB" id="1903759at2759"/>
<evidence type="ECO:0000256" key="20">
    <source>
        <dbReference type="SAM" id="SignalP"/>
    </source>
</evidence>
<keyword evidence="11 19" id="KW-1133">Transmembrane helix</keyword>
<feature type="region of interest" description="Disordered" evidence="18">
    <location>
        <begin position="799"/>
        <end position="864"/>
    </location>
</feature>
<dbReference type="EC" id="2.7.11.1" evidence="2"/>
<feature type="chain" id="PRO_5025586202" description="non-specific serine/threonine protein kinase" evidence="20">
    <location>
        <begin position="28"/>
        <end position="864"/>
    </location>
</feature>
<dbReference type="CDD" id="cd14066">
    <property type="entry name" value="STKc_IRAK"/>
    <property type="match status" value="1"/>
</dbReference>
<reference evidence="22" key="1">
    <citation type="submission" date="2020-01" db="EMBL/GenBank/DDBJ databases">
        <authorList>
            <person name="Mishra B."/>
        </authorList>
    </citation>
    <scope>NUCLEOTIDE SEQUENCE [LARGE SCALE GENOMIC DNA]</scope>
</reference>
<dbReference type="InterPro" id="IPR024788">
    <property type="entry name" value="Malectin-like_Carb-bd_dom"/>
</dbReference>
<dbReference type="InterPro" id="IPR000719">
    <property type="entry name" value="Prot_kinase_dom"/>
</dbReference>
<evidence type="ECO:0000256" key="18">
    <source>
        <dbReference type="SAM" id="MobiDB-lite"/>
    </source>
</evidence>
<dbReference type="InterPro" id="IPR045272">
    <property type="entry name" value="ANXUR1/2-like"/>
</dbReference>
<evidence type="ECO:0000256" key="12">
    <source>
        <dbReference type="ARBA" id="ARBA00023136"/>
    </source>
</evidence>
<keyword evidence="3" id="KW-1003">Cell membrane</keyword>
<keyword evidence="9" id="KW-0418">Kinase</keyword>
<evidence type="ECO:0000256" key="15">
    <source>
        <dbReference type="ARBA" id="ARBA00047899"/>
    </source>
</evidence>
<feature type="compositionally biased region" description="Polar residues" evidence="18">
    <location>
        <begin position="799"/>
        <end position="810"/>
    </location>
</feature>
<dbReference type="Pfam" id="PF12819">
    <property type="entry name" value="Malectin_like"/>
    <property type="match status" value="1"/>
</dbReference>
<dbReference type="InterPro" id="IPR001245">
    <property type="entry name" value="Ser-Thr/Tyr_kinase_cat_dom"/>
</dbReference>
<evidence type="ECO:0000259" key="21">
    <source>
        <dbReference type="PROSITE" id="PS50011"/>
    </source>
</evidence>
<dbReference type="Pfam" id="PF07714">
    <property type="entry name" value="PK_Tyr_Ser-Thr"/>
    <property type="match status" value="1"/>
</dbReference>
<evidence type="ECO:0000256" key="13">
    <source>
        <dbReference type="ARBA" id="ARBA00023180"/>
    </source>
</evidence>
<keyword evidence="10 17" id="KW-0067">ATP-binding</keyword>
<evidence type="ECO:0000313" key="22">
    <source>
        <dbReference type="EMBL" id="CAA7025982.1"/>
    </source>
</evidence>
<feature type="domain" description="Protein kinase" evidence="21">
    <location>
        <begin position="520"/>
        <end position="793"/>
    </location>
</feature>
<evidence type="ECO:0000256" key="16">
    <source>
        <dbReference type="ARBA" id="ARBA00048679"/>
    </source>
</evidence>
<dbReference type="GO" id="GO:0005886">
    <property type="term" value="C:plasma membrane"/>
    <property type="evidence" value="ECO:0007669"/>
    <property type="project" value="UniProtKB-SubCell"/>
</dbReference>
<dbReference type="PANTHER" id="PTHR34590:SF5">
    <property type="entry name" value="OS04G0586500 PROTEIN"/>
    <property type="match status" value="1"/>
</dbReference>
<feature type="signal peptide" evidence="20">
    <location>
        <begin position="1"/>
        <end position="27"/>
    </location>
</feature>
<accession>A0A6D2IBA1</accession>
<dbReference type="FunFam" id="3.30.200.20:FF:000039">
    <property type="entry name" value="receptor-like protein kinase FERONIA"/>
    <property type="match status" value="1"/>
</dbReference>
<evidence type="ECO:0000256" key="1">
    <source>
        <dbReference type="ARBA" id="ARBA00004251"/>
    </source>
</evidence>
<evidence type="ECO:0000256" key="3">
    <source>
        <dbReference type="ARBA" id="ARBA00022475"/>
    </source>
</evidence>
<name>A0A6D2IBA1_9BRAS</name>
<dbReference type="PROSITE" id="PS00108">
    <property type="entry name" value="PROTEIN_KINASE_ST"/>
    <property type="match status" value="1"/>
</dbReference>
<evidence type="ECO:0000256" key="5">
    <source>
        <dbReference type="ARBA" id="ARBA00022679"/>
    </source>
</evidence>
<keyword evidence="12 19" id="KW-0472">Membrane</keyword>
<gene>
    <name evidence="22" type="ORF">MERR_LOCUS13217</name>
</gene>
<dbReference type="PROSITE" id="PS00107">
    <property type="entry name" value="PROTEIN_KINASE_ATP"/>
    <property type="match status" value="1"/>
</dbReference>
<comment type="catalytic activity">
    <reaction evidence="15">
        <text>L-threonyl-[protein] + ATP = O-phospho-L-threonyl-[protein] + ADP + H(+)</text>
        <dbReference type="Rhea" id="RHEA:46608"/>
        <dbReference type="Rhea" id="RHEA-COMP:11060"/>
        <dbReference type="Rhea" id="RHEA-COMP:11605"/>
        <dbReference type="ChEBI" id="CHEBI:15378"/>
        <dbReference type="ChEBI" id="CHEBI:30013"/>
        <dbReference type="ChEBI" id="CHEBI:30616"/>
        <dbReference type="ChEBI" id="CHEBI:61977"/>
        <dbReference type="ChEBI" id="CHEBI:456216"/>
        <dbReference type="EC" id="2.7.11.1"/>
    </reaction>
</comment>
<dbReference type="Proteomes" id="UP000467841">
    <property type="component" value="Unassembled WGS sequence"/>
</dbReference>
<comment type="subcellular location">
    <subcellularLocation>
        <location evidence="1">Cell membrane</location>
        <topology evidence="1">Single-pass type I membrane protein</topology>
    </subcellularLocation>
</comment>
<evidence type="ECO:0000256" key="11">
    <source>
        <dbReference type="ARBA" id="ARBA00022989"/>
    </source>
</evidence>
<keyword evidence="4" id="KW-0723">Serine/threonine-protein kinase</keyword>
<keyword evidence="8 17" id="KW-0547">Nucleotide-binding</keyword>
<keyword evidence="14" id="KW-0278">Fertilization</keyword>
<evidence type="ECO:0000256" key="2">
    <source>
        <dbReference type="ARBA" id="ARBA00012513"/>
    </source>
</evidence>
<dbReference type="Gene3D" id="3.30.200.20">
    <property type="entry name" value="Phosphorylase Kinase, domain 1"/>
    <property type="match status" value="1"/>
</dbReference>
<keyword evidence="6 19" id="KW-0812">Transmembrane</keyword>
<dbReference type="PROSITE" id="PS50011">
    <property type="entry name" value="PROTEIN_KINASE_DOM"/>
    <property type="match status" value="1"/>
</dbReference>
<organism evidence="22 23">
    <name type="scientific">Microthlaspi erraticum</name>
    <dbReference type="NCBI Taxonomy" id="1685480"/>
    <lineage>
        <taxon>Eukaryota</taxon>
        <taxon>Viridiplantae</taxon>
        <taxon>Streptophyta</taxon>
        <taxon>Embryophyta</taxon>
        <taxon>Tracheophyta</taxon>
        <taxon>Spermatophyta</taxon>
        <taxon>Magnoliopsida</taxon>
        <taxon>eudicotyledons</taxon>
        <taxon>Gunneridae</taxon>
        <taxon>Pentapetalae</taxon>
        <taxon>rosids</taxon>
        <taxon>malvids</taxon>
        <taxon>Brassicales</taxon>
        <taxon>Brassicaceae</taxon>
        <taxon>Coluteocarpeae</taxon>
        <taxon>Microthlaspi</taxon>
    </lineage>
</organism>
<feature type="compositionally biased region" description="Gly residues" evidence="18">
    <location>
        <begin position="819"/>
        <end position="831"/>
    </location>
</feature>
<evidence type="ECO:0000256" key="7">
    <source>
        <dbReference type="ARBA" id="ARBA00022729"/>
    </source>
</evidence>
<protein>
    <recommendedName>
        <fullName evidence="2">non-specific serine/threonine protein kinase</fullName>
        <ecNumber evidence="2">2.7.11.1</ecNumber>
    </recommendedName>
</protein>
<comment type="catalytic activity">
    <reaction evidence="16">
        <text>L-seryl-[protein] + ATP = O-phospho-L-seryl-[protein] + ADP + H(+)</text>
        <dbReference type="Rhea" id="RHEA:17989"/>
        <dbReference type="Rhea" id="RHEA-COMP:9863"/>
        <dbReference type="Rhea" id="RHEA-COMP:11604"/>
        <dbReference type="ChEBI" id="CHEBI:15378"/>
        <dbReference type="ChEBI" id="CHEBI:29999"/>
        <dbReference type="ChEBI" id="CHEBI:30616"/>
        <dbReference type="ChEBI" id="CHEBI:83421"/>
        <dbReference type="ChEBI" id="CHEBI:456216"/>
        <dbReference type="EC" id="2.7.11.1"/>
    </reaction>
</comment>
<dbReference type="EMBL" id="CACVBM020001047">
    <property type="protein sequence ID" value="CAA7025982.1"/>
    <property type="molecule type" value="Genomic_DNA"/>
</dbReference>
<dbReference type="SMART" id="SM00220">
    <property type="entry name" value="S_TKc"/>
    <property type="match status" value="1"/>
</dbReference>
<sequence>MNEKTRIMFSLLCFFSVLLVFPSQSNGQDISLSCGASEPSVDPDKKKWEPDTKFLKTANTVHATATYQDPSLLSTVPYMTARIFTAPATYEIPVKGDQRHLLRLHFYPSTYTGLNIAESYFSVAANDVTLLSNFSAAITCQALTQAYLVREYSLAPIEKDVLTLTFTPSDKQPKAFAFINGIEVIQMPELFDSAVLVGFADQTADAKAANLQTMFRLNVGGQDIPGSQDSGGLTRTWYNDAPYIFSAGLGVTLQASNNFRIDYQQMPVSSAPSDVYKTARSQGPNGDINIKSNLTWMFQVDTNFTYITRLHFCEFQLSKVNQKAFNIFINNRTAQTDPSAADIIAWTGGKGVPTYKDYAIYVDANTGGEEISLQMTPSVIAKPEYLDSQLNGLEIFKMDTMKNLAGPNPKPSPLQANEDVKKEFGRDKRITAFVIGSAGGVSAVLLFALCFTMYQRKRKFHGGDSFTSSWLPIYGNSHTSGGTKSTISGKSNNGSHLSNLAAGLCRRFTLPEIKHGTQNFDESNVIGVGGFGKVYKGVIDGGTKVAIKKSNPNSEQGLNEFETEIELLSRLRHKHLVSLIGYCDDGGEMCLIYDYMSLGTLREHLYNTKRPQLTWKRRLEIAIGAARGLHYLHTGAKYTIIHRDVKTTNILVDENWVAKVSDFGLSKTGPNMNGGHVTTVVKGSFGYLDPEYFRRQQLTEKSDVYSFGVVLFEILCARPALNPNLSKEQVSLGDWAMNCKRRGTLEDIIDPNLKGKINPECLKKFADTAEKCLSDSGLDRPTMGDVLWNLEFALQLQETADGTRQRTPSQGGESEDSSGRGGGGGGGGGGIMAVNVGAGEHDVSDISSEDSSGIFSQIVNPKGR</sequence>
<dbReference type="GO" id="GO:0004714">
    <property type="term" value="F:transmembrane receptor protein tyrosine kinase activity"/>
    <property type="evidence" value="ECO:0007669"/>
    <property type="project" value="InterPro"/>
</dbReference>
<keyword evidence="13" id="KW-0325">Glycoprotein</keyword>
<feature type="binding site" evidence="17">
    <location>
        <position position="549"/>
    </location>
    <ligand>
        <name>ATP</name>
        <dbReference type="ChEBI" id="CHEBI:30616"/>
    </ligand>
</feature>
<dbReference type="GO" id="GO:0005524">
    <property type="term" value="F:ATP binding"/>
    <property type="evidence" value="ECO:0007669"/>
    <property type="project" value="UniProtKB-UniRule"/>
</dbReference>
<dbReference type="FunFam" id="2.60.120.430:FF:000007">
    <property type="entry name" value="FERONIA receptor-like kinase"/>
    <property type="match status" value="1"/>
</dbReference>
<dbReference type="AlphaFoldDB" id="A0A6D2IBA1"/>
<dbReference type="SUPFAM" id="SSF56112">
    <property type="entry name" value="Protein kinase-like (PK-like)"/>
    <property type="match status" value="1"/>
</dbReference>
<dbReference type="PANTHER" id="PTHR34590">
    <property type="entry name" value="OS03G0124300 PROTEIN-RELATED"/>
    <property type="match status" value="1"/>
</dbReference>
<dbReference type="InterPro" id="IPR011009">
    <property type="entry name" value="Kinase-like_dom_sf"/>
</dbReference>
<evidence type="ECO:0000256" key="10">
    <source>
        <dbReference type="ARBA" id="ARBA00022840"/>
    </source>
</evidence>
<comment type="caution">
    <text evidence="22">The sequence shown here is derived from an EMBL/GenBank/DDBJ whole genome shotgun (WGS) entry which is preliminary data.</text>
</comment>
<evidence type="ECO:0000256" key="9">
    <source>
        <dbReference type="ARBA" id="ARBA00022777"/>
    </source>
</evidence>
<evidence type="ECO:0000256" key="6">
    <source>
        <dbReference type="ARBA" id="ARBA00022692"/>
    </source>
</evidence>
<dbReference type="Gene3D" id="1.10.510.10">
    <property type="entry name" value="Transferase(Phosphotransferase) domain 1"/>
    <property type="match status" value="1"/>
</dbReference>
<evidence type="ECO:0000256" key="17">
    <source>
        <dbReference type="PROSITE-ProRule" id="PRU10141"/>
    </source>
</evidence>
<dbReference type="FunFam" id="2.60.120.430:FF:000003">
    <property type="entry name" value="FERONIA receptor-like kinase"/>
    <property type="match status" value="1"/>
</dbReference>
<dbReference type="FunFam" id="1.10.510.10:FF:000058">
    <property type="entry name" value="Receptor-like protein kinase FERONIA"/>
    <property type="match status" value="1"/>
</dbReference>
<evidence type="ECO:0000313" key="23">
    <source>
        <dbReference type="Proteomes" id="UP000467841"/>
    </source>
</evidence>
<feature type="compositionally biased region" description="Polar residues" evidence="18">
    <location>
        <begin position="845"/>
        <end position="864"/>
    </location>
</feature>
<dbReference type="Gene3D" id="2.60.120.430">
    <property type="entry name" value="Galactose-binding lectin"/>
    <property type="match status" value="2"/>
</dbReference>
<dbReference type="GO" id="GO:0004674">
    <property type="term" value="F:protein serine/threonine kinase activity"/>
    <property type="evidence" value="ECO:0007669"/>
    <property type="project" value="UniProtKB-KW"/>
</dbReference>
<evidence type="ECO:0000256" key="19">
    <source>
        <dbReference type="SAM" id="Phobius"/>
    </source>
</evidence>
<evidence type="ECO:0000256" key="14">
    <source>
        <dbReference type="ARBA" id="ARBA00023279"/>
    </source>
</evidence>
<feature type="transmembrane region" description="Helical" evidence="19">
    <location>
        <begin position="430"/>
        <end position="451"/>
    </location>
</feature>
<dbReference type="InterPro" id="IPR017441">
    <property type="entry name" value="Protein_kinase_ATP_BS"/>
</dbReference>
<keyword evidence="7 20" id="KW-0732">Signal</keyword>
<keyword evidence="23" id="KW-1185">Reference proteome</keyword>
<dbReference type="InterPro" id="IPR008271">
    <property type="entry name" value="Ser/Thr_kinase_AS"/>
</dbReference>
<keyword evidence="5" id="KW-0808">Transferase</keyword>